<name>A0A7V8FL32_9BURK</name>
<evidence type="ECO:0000256" key="4">
    <source>
        <dbReference type="ARBA" id="ARBA00022452"/>
    </source>
</evidence>
<dbReference type="InterPro" id="IPR037066">
    <property type="entry name" value="Plug_dom_sf"/>
</dbReference>
<dbReference type="AlphaFoldDB" id="A0A7V8FL32"/>
<evidence type="ECO:0000256" key="12">
    <source>
        <dbReference type="ARBA" id="ARBA00023237"/>
    </source>
</evidence>
<keyword evidence="3 13" id="KW-0813">Transport</keyword>
<reference evidence="18" key="1">
    <citation type="journal article" date="2020" name="MBio">
        <title>Horizontal gene transfer to a defensive symbiont with a reduced genome amongst a multipartite beetle microbiome.</title>
        <authorList>
            <person name="Waterworth S.C."/>
            <person name="Florez L.V."/>
            <person name="Rees E.R."/>
            <person name="Hertweck C."/>
            <person name="Kaltenpoth M."/>
            <person name="Kwan J.C."/>
        </authorList>
    </citation>
    <scope>NUCLEOTIDE SEQUENCE [LARGE SCALE GENOMIC DNA]</scope>
</reference>
<accession>A0A7V8FL32</accession>
<keyword evidence="7" id="KW-0732">Signal</keyword>
<dbReference type="Pfam" id="PF00593">
    <property type="entry name" value="TonB_dep_Rec_b-barrel"/>
    <property type="match status" value="1"/>
</dbReference>
<keyword evidence="5" id="KW-0406">Ion transport</keyword>
<dbReference type="PROSITE" id="PS52016">
    <property type="entry name" value="TONB_DEPENDENT_REC_3"/>
    <property type="match status" value="1"/>
</dbReference>
<dbReference type="InterPro" id="IPR000531">
    <property type="entry name" value="Beta-barrel_TonB"/>
</dbReference>
<evidence type="ECO:0000256" key="14">
    <source>
        <dbReference type="PROSITE-ProRule" id="PRU10144"/>
    </source>
</evidence>
<protein>
    <submittedName>
        <fullName evidence="17">Hemin receptor</fullName>
    </submittedName>
</protein>
<dbReference type="NCBIfam" id="TIGR01785">
    <property type="entry name" value="TonB-hemin"/>
    <property type="match status" value="1"/>
</dbReference>
<evidence type="ECO:0000256" key="7">
    <source>
        <dbReference type="ARBA" id="ARBA00022729"/>
    </source>
</evidence>
<keyword evidence="4 13" id="KW-1134">Transmembrane beta strand</keyword>
<feature type="domain" description="Secretin/TonB short N-terminal" evidence="16">
    <location>
        <begin position="39"/>
        <end position="90"/>
    </location>
</feature>
<evidence type="ECO:0000256" key="5">
    <source>
        <dbReference type="ARBA" id="ARBA00022496"/>
    </source>
</evidence>
<dbReference type="SUPFAM" id="SSF56935">
    <property type="entry name" value="Porins"/>
    <property type="match status" value="1"/>
</dbReference>
<dbReference type="EMBL" id="WNDQ01000072">
    <property type="protein sequence ID" value="KAF1018862.1"/>
    <property type="molecule type" value="Genomic_DNA"/>
</dbReference>
<comment type="caution">
    <text evidence="17">The sequence shown here is derived from an EMBL/GenBank/DDBJ whole genome shotgun (WGS) entry which is preliminary data.</text>
</comment>
<dbReference type="GO" id="GO:0009279">
    <property type="term" value="C:cell outer membrane"/>
    <property type="evidence" value="ECO:0007669"/>
    <property type="project" value="UniProtKB-SubCell"/>
</dbReference>
<dbReference type="InterPro" id="IPR036942">
    <property type="entry name" value="Beta-barrel_TonB_sf"/>
</dbReference>
<comment type="subcellular location">
    <subcellularLocation>
        <location evidence="1 13">Cell outer membrane</location>
        <topology evidence="1 13">Multi-pass membrane protein</topology>
    </subcellularLocation>
</comment>
<dbReference type="InterPro" id="IPR011276">
    <property type="entry name" value="TonB_haem/Hb_rcpt"/>
</dbReference>
<dbReference type="Proteomes" id="UP000461670">
    <property type="component" value="Unassembled WGS sequence"/>
</dbReference>
<sequence>MAAWATAPRGAPCTAARDYDLPAGPLGEALGRFAAEAGALLSADASLTHAKTAPTLKGRYTVEGGFAALLGTSGLQAVRDGSGVFLLRPAPAGRPVAEQHLAAVTVTAQHDAREAVFDTPGSVAVVTREKIDNLPPRNTGDVLDGVAGVFVTQDRSNPGVAVNIRGLQDFGRVNVTIDGARQNYQQSGHGANGHVYLDPELLSGVDIAKGPTSTVGGAGVIGGVVNFRTLEIGDIVKPDARSGGRINLSSGTNAYHFAGSAAAGSRVGDSVDVVAAVSRKHIGEFERGQRKQDGPLAVTEGLAMLTGQDQWSGLFKSTWQLAPGHRLRLGYIGFDAQFEENTEGEATSKVRSDTLQAQYDWKPGSDWIDLASSLYYTRTRNRQFRETSASNDYGAFDIRYQTSTVGGTLSNTARFGRPGLSVEWRHGGEFFYDWTDPQAQSTGTGEAQWFTGPTPEGSRTVASAFSELAVAHENGLEAIAGLRYDWFQLEGDGQMYIGQRANPQGTRPPYTRLYTDFGVRRHAGAFAPKLTLAWRAVDPLQFFASYGRGLRPPAITETLLAGAHVGNTFPYLPNPSLKEERSRTWEVGANIKFDGLLLPHDKLRGKVAWFDSRVDNYITQARVLRPNQAGTGNNFAYVNLTAPTTIQGFEAQLEYDTGRVFGELSFTRLHMAYGAVSYDPYVLGSLLGYPPTTLGSSGDSLTLSRLPGRKFTLTSGLRLLDRKLTLGGRVRYHKNDEISLGSSYGKSVTNWTVYDAWLAWQPHTDVTLRLAINNLFDRSYGEETSSGYSIAPGRTAIASVSYRF</sequence>
<dbReference type="InterPro" id="IPR012910">
    <property type="entry name" value="Plug_dom"/>
</dbReference>
<dbReference type="PANTHER" id="PTHR30069:SF41">
    <property type="entry name" value="HEME_HEMOPEXIN UTILIZATION PROTEIN C"/>
    <property type="match status" value="1"/>
</dbReference>
<evidence type="ECO:0000256" key="11">
    <source>
        <dbReference type="ARBA" id="ARBA00023170"/>
    </source>
</evidence>
<dbReference type="Gene3D" id="3.55.50.30">
    <property type="match status" value="1"/>
</dbReference>
<keyword evidence="12 13" id="KW-0998">Cell outer membrane</keyword>
<keyword evidence="8" id="KW-0408">Iron</keyword>
<evidence type="ECO:0000256" key="10">
    <source>
        <dbReference type="ARBA" id="ARBA00023136"/>
    </source>
</evidence>
<evidence type="ECO:0000256" key="2">
    <source>
        <dbReference type="ARBA" id="ARBA00009810"/>
    </source>
</evidence>
<keyword evidence="5" id="KW-0410">Iron transport</keyword>
<evidence type="ECO:0000256" key="3">
    <source>
        <dbReference type="ARBA" id="ARBA00022448"/>
    </source>
</evidence>
<dbReference type="Gene3D" id="2.40.170.20">
    <property type="entry name" value="TonB-dependent receptor, beta-barrel domain"/>
    <property type="match status" value="1"/>
</dbReference>
<evidence type="ECO:0000259" key="16">
    <source>
        <dbReference type="SMART" id="SM00965"/>
    </source>
</evidence>
<keyword evidence="9 15" id="KW-0798">TonB box</keyword>
<evidence type="ECO:0000256" key="1">
    <source>
        <dbReference type="ARBA" id="ARBA00004571"/>
    </source>
</evidence>
<keyword evidence="11 17" id="KW-0675">Receptor</keyword>
<dbReference type="Gene3D" id="2.170.130.10">
    <property type="entry name" value="TonB-dependent receptor, plug domain"/>
    <property type="match status" value="1"/>
</dbReference>
<dbReference type="SMART" id="SM00965">
    <property type="entry name" value="STN"/>
    <property type="match status" value="1"/>
</dbReference>
<dbReference type="CDD" id="cd01347">
    <property type="entry name" value="ligand_gated_channel"/>
    <property type="match status" value="1"/>
</dbReference>
<feature type="short sequence motif" description="TonB C-terminal box" evidence="14">
    <location>
        <begin position="787"/>
        <end position="804"/>
    </location>
</feature>
<evidence type="ECO:0000256" key="9">
    <source>
        <dbReference type="ARBA" id="ARBA00023077"/>
    </source>
</evidence>
<dbReference type="GO" id="GO:0044718">
    <property type="term" value="P:siderophore transmembrane transport"/>
    <property type="evidence" value="ECO:0007669"/>
    <property type="project" value="TreeGrafter"/>
</dbReference>
<dbReference type="Pfam" id="PF07715">
    <property type="entry name" value="Plug"/>
    <property type="match status" value="1"/>
</dbReference>
<organism evidence="17 18">
    <name type="scientific">Paracidovorax wautersii</name>
    <dbReference type="NCBI Taxonomy" id="1177982"/>
    <lineage>
        <taxon>Bacteria</taxon>
        <taxon>Pseudomonadati</taxon>
        <taxon>Pseudomonadota</taxon>
        <taxon>Betaproteobacteria</taxon>
        <taxon>Burkholderiales</taxon>
        <taxon>Comamonadaceae</taxon>
        <taxon>Paracidovorax</taxon>
    </lineage>
</organism>
<evidence type="ECO:0000256" key="13">
    <source>
        <dbReference type="PROSITE-ProRule" id="PRU01360"/>
    </source>
</evidence>
<dbReference type="PANTHER" id="PTHR30069">
    <property type="entry name" value="TONB-DEPENDENT OUTER MEMBRANE RECEPTOR"/>
    <property type="match status" value="1"/>
</dbReference>
<dbReference type="InterPro" id="IPR010917">
    <property type="entry name" value="TonB_rcpt_CS"/>
</dbReference>
<evidence type="ECO:0000256" key="8">
    <source>
        <dbReference type="ARBA" id="ARBA00023004"/>
    </source>
</evidence>
<comment type="similarity">
    <text evidence="2 13 15">Belongs to the TonB-dependent receptor family.</text>
</comment>
<evidence type="ECO:0000256" key="6">
    <source>
        <dbReference type="ARBA" id="ARBA00022692"/>
    </source>
</evidence>
<evidence type="ECO:0000313" key="17">
    <source>
        <dbReference type="EMBL" id="KAF1018862.1"/>
    </source>
</evidence>
<dbReference type="NCBIfam" id="TIGR01786">
    <property type="entry name" value="TonB-hemlactrns"/>
    <property type="match status" value="1"/>
</dbReference>
<gene>
    <name evidence="17" type="primary">hemR</name>
    <name evidence="17" type="ORF">GAK30_03466</name>
</gene>
<dbReference type="GO" id="GO:0015344">
    <property type="term" value="F:siderophore uptake transmembrane transporter activity"/>
    <property type="evidence" value="ECO:0007669"/>
    <property type="project" value="TreeGrafter"/>
</dbReference>
<evidence type="ECO:0000256" key="15">
    <source>
        <dbReference type="RuleBase" id="RU003357"/>
    </source>
</evidence>
<dbReference type="InterPro" id="IPR039426">
    <property type="entry name" value="TonB-dep_rcpt-like"/>
</dbReference>
<dbReference type="InterPro" id="IPR010949">
    <property type="entry name" value="TonB_Hb/transfer/lactofer_rcpt"/>
</dbReference>
<keyword evidence="6 13" id="KW-0812">Transmembrane</keyword>
<proteinExistence type="inferred from homology"/>
<dbReference type="PROSITE" id="PS01156">
    <property type="entry name" value="TONB_DEPENDENT_REC_2"/>
    <property type="match status" value="1"/>
</dbReference>
<dbReference type="GO" id="GO:0015232">
    <property type="term" value="F:heme transmembrane transporter activity"/>
    <property type="evidence" value="ECO:0007669"/>
    <property type="project" value="InterPro"/>
</dbReference>
<keyword evidence="10 13" id="KW-0472">Membrane</keyword>
<evidence type="ECO:0000313" key="18">
    <source>
        <dbReference type="Proteomes" id="UP000461670"/>
    </source>
</evidence>
<dbReference type="InterPro" id="IPR011662">
    <property type="entry name" value="Secretin/TonB_short_N"/>
</dbReference>